<name>A0A1A0HBT2_9ASCO</name>
<dbReference type="Proteomes" id="UP000092555">
    <property type="component" value="Unassembled WGS sequence"/>
</dbReference>
<comment type="caution">
    <text evidence="2">The sequence shown here is derived from an EMBL/GenBank/DDBJ whole genome shotgun (WGS) entry which is preliminary data.</text>
</comment>
<accession>A0A1A0HBT2</accession>
<proteinExistence type="predicted"/>
<protein>
    <submittedName>
        <fullName evidence="2">Uncharacterized protein</fullName>
    </submittedName>
</protein>
<dbReference type="RefSeq" id="XP_018711858.1">
    <property type="nucleotide sequence ID" value="XM_018854770.1"/>
</dbReference>
<feature type="region of interest" description="Disordered" evidence="1">
    <location>
        <begin position="34"/>
        <end position="73"/>
    </location>
</feature>
<dbReference type="GeneID" id="30027746"/>
<sequence length="259" mass="28700">MGPNGMFDGGLEVPVFSVLKVLVTRAAHQEAIQRNTAPHECTGLSSAQGEPPSDQKNGTGAAETTTRQTPGFEPFFSFLNPPERGRSMAFCWWAVAVACGRKARVAGAVCRRRHPHGLRLCIYFPFFSFYFFALQNFNTYSPSLLQLPVPSARFLCFHLSCFFLSIRSIALTPGLPLSPHRASQVPNQKAELWICPLISKHQHSRVLPQPSFPAQPQAPDLHPFSSPPLLSAAAQRSFFFSFFPDFSPPEAIRTVNEQP</sequence>
<organism evidence="2 3">
    <name type="scientific">Metschnikowia bicuspidata var. bicuspidata NRRL YB-4993</name>
    <dbReference type="NCBI Taxonomy" id="869754"/>
    <lineage>
        <taxon>Eukaryota</taxon>
        <taxon>Fungi</taxon>
        <taxon>Dikarya</taxon>
        <taxon>Ascomycota</taxon>
        <taxon>Saccharomycotina</taxon>
        <taxon>Pichiomycetes</taxon>
        <taxon>Metschnikowiaceae</taxon>
        <taxon>Metschnikowia</taxon>
    </lineage>
</organism>
<gene>
    <name evidence="2" type="ORF">METBIDRAFT_180992</name>
</gene>
<dbReference type="EMBL" id="LXTC01000003">
    <property type="protein sequence ID" value="OBA21348.1"/>
    <property type="molecule type" value="Genomic_DNA"/>
</dbReference>
<dbReference type="AlphaFoldDB" id="A0A1A0HBT2"/>
<feature type="compositionally biased region" description="Polar residues" evidence="1">
    <location>
        <begin position="43"/>
        <end position="69"/>
    </location>
</feature>
<evidence type="ECO:0000313" key="2">
    <source>
        <dbReference type="EMBL" id="OBA21348.1"/>
    </source>
</evidence>
<evidence type="ECO:0000256" key="1">
    <source>
        <dbReference type="SAM" id="MobiDB-lite"/>
    </source>
</evidence>
<keyword evidence="3" id="KW-1185">Reference proteome</keyword>
<evidence type="ECO:0000313" key="3">
    <source>
        <dbReference type="Proteomes" id="UP000092555"/>
    </source>
</evidence>
<reference evidence="2 3" key="1">
    <citation type="submission" date="2016-05" db="EMBL/GenBank/DDBJ databases">
        <title>Comparative genomics of biotechnologically important yeasts.</title>
        <authorList>
            <consortium name="DOE Joint Genome Institute"/>
            <person name="Riley R."/>
            <person name="Haridas S."/>
            <person name="Wolfe K.H."/>
            <person name="Lopes M.R."/>
            <person name="Hittinger C.T."/>
            <person name="Goker M."/>
            <person name="Salamov A."/>
            <person name="Wisecaver J."/>
            <person name="Long T.M."/>
            <person name="Aerts A.L."/>
            <person name="Barry K."/>
            <person name="Choi C."/>
            <person name="Clum A."/>
            <person name="Coughlan A.Y."/>
            <person name="Deshpande S."/>
            <person name="Douglass A.P."/>
            <person name="Hanson S.J."/>
            <person name="Klenk H.-P."/>
            <person name="LaButti K."/>
            <person name="Lapidus A."/>
            <person name="Lindquist E."/>
            <person name="Lipzen A."/>
            <person name="Meier-kolthoff J.P."/>
            <person name="Ohm R.A."/>
            <person name="Otillar R.P."/>
            <person name="Pangilinan J."/>
            <person name="Peng Y."/>
            <person name="Rokas A."/>
            <person name="Rosa C.A."/>
            <person name="Scheuner C."/>
            <person name="Sibirny A.A."/>
            <person name="Slot J.C."/>
            <person name="Stielow J.B."/>
            <person name="Sun H."/>
            <person name="Kurtzman C.P."/>
            <person name="Blackwell M."/>
            <person name="Grigoriev I.V."/>
            <person name="Jeffries T.W."/>
        </authorList>
    </citation>
    <scope>NUCLEOTIDE SEQUENCE [LARGE SCALE GENOMIC DNA]</scope>
    <source>
        <strain evidence="2 3">NRRL YB-4993</strain>
    </source>
</reference>